<gene>
    <name evidence="2" type="ORF">EUTSA_v10026834mg</name>
</gene>
<dbReference type="InterPro" id="IPR057499">
    <property type="entry name" value="Kelch_FKB95"/>
</dbReference>
<dbReference type="AlphaFoldDB" id="V4MG87"/>
<dbReference type="Proteomes" id="UP000030689">
    <property type="component" value="Unassembled WGS sequence"/>
</dbReference>
<protein>
    <recommendedName>
        <fullName evidence="1">F-box domain-containing protein</fullName>
    </recommendedName>
</protein>
<dbReference type="Gramene" id="ESQ54302">
    <property type="protein sequence ID" value="ESQ54302"/>
    <property type="gene ID" value="EUTSA_v10026834mg"/>
</dbReference>
<evidence type="ECO:0000313" key="3">
    <source>
        <dbReference type="Proteomes" id="UP000030689"/>
    </source>
</evidence>
<dbReference type="Pfam" id="PF25210">
    <property type="entry name" value="Kelch_FKB95"/>
    <property type="match status" value="1"/>
</dbReference>
<evidence type="ECO:0000313" key="2">
    <source>
        <dbReference type="EMBL" id="ESQ54302.1"/>
    </source>
</evidence>
<reference evidence="2 3" key="1">
    <citation type="journal article" date="2013" name="Front. Plant Sci.">
        <title>The Reference Genome of the Halophytic Plant Eutrema salsugineum.</title>
        <authorList>
            <person name="Yang R."/>
            <person name="Jarvis D.E."/>
            <person name="Chen H."/>
            <person name="Beilstein M.A."/>
            <person name="Grimwood J."/>
            <person name="Jenkins J."/>
            <person name="Shu S."/>
            <person name="Prochnik S."/>
            <person name="Xin M."/>
            <person name="Ma C."/>
            <person name="Schmutz J."/>
            <person name="Wing R.A."/>
            <person name="Mitchell-Olds T."/>
            <person name="Schumaker K.S."/>
            <person name="Wang X."/>
        </authorList>
    </citation>
    <scope>NUCLEOTIDE SEQUENCE [LARGE SCALE GENOMIC DNA]</scope>
</reference>
<dbReference type="SUPFAM" id="SSF81383">
    <property type="entry name" value="F-box domain"/>
    <property type="match status" value="1"/>
</dbReference>
<dbReference type="EMBL" id="KI517384">
    <property type="protein sequence ID" value="ESQ54302.1"/>
    <property type="molecule type" value="Genomic_DNA"/>
</dbReference>
<organism evidence="2 3">
    <name type="scientific">Eutrema salsugineum</name>
    <name type="common">Saltwater cress</name>
    <name type="synonym">Sisymbrium salsugineum</name>
    <dbReference type="NCBI Taxonomy" id="72664"/>
    <lineage>
        <taxon>Eukaryota</taxon>
        <taxon>Viridiplantae</taxon>
        <taxon>Streptophyta</taxon>
        <taxon>Embryophyta</taxon>
        <taxon>Tracheophyta</taxon>
        <taxon>Spermatophyta</taxon>
        <taxon>Magnoliopsida</taxon>
        <taxon>eudicotyledons</taxon>
        <taxon>Gunneridae</taxon>
        <taxon>Pentapetalae</taxon>
        <taxon>rosids</taxon>
        <taxon>malvids</taxon>
        <taxon>Brassicales</taxon>
        <taxon>Brassicaceae</taxon>
        <taxon>Eutremeae</taxon>
        <taxon>Eutrema</taxon>
    </lineage>
</organism>
<dbReference type="InterPro" id="IPR050354">
    <property type="entry name" value="F-box/kelch-repeat_ARATH"/>
</dbReference>
<feature type="domain" description="F-box" evidence="1">
    <location>
        <begin position="8"/>
        <end position="54"/>
    </location>
</feature>
<proteinExistence type="predicted"/>
<dbReference type="PANTHER" id="PTHR24414:SF138">
    <property type="entry name" value="F-BOX DOMAIN-CONTAINING PROTEIN"/>
    <property type="match status" value="1"/>
</dbReference>
<dbReference type="PANTHER" id="PTHR24414">
    <property type="entry name" value="F-BOX/KELCH-REPEAT PROTEIN SKIP4"/>
    <property type="match status" value="1"/>
</dbReference>
<dbReference type="Gene3D" id="1.20.1280.50">
    <property type="match status" value="1"/>
</dbReference>
<accession>V4MG87</accession>
<dbReference type="SMART" id="SM00612">
    <property type="entry name" value="Kelch"/>
    <property type="match status" value="2"/>
</dbReference>
<dbReference type="SUPFAM" id="SSF117281">
    <property type="entry name" value="Kelch motif"/>
    <property type="match status" value="1"/>
</dbReference>
<dbReference type="KEGG" id="eus:EUTSA_v10026834mg"/>
<dbReference type="Pfam" id="PF00646">
    <property type="entry name" value="F-box"/>
    <property type="match status" value="1"/>
</dbReference>
<dbReference type="Gene3D" id="2.120.10.80">
    <property type="entry name" value="Kelch-type beta propeller"/>
    <property type="match status" value="1"/>
</dbReference>
<dbReference type="InterPro" id="IPR001810">
    <property type="entry name" value="F-box_dom"/>
</dbReference>
<dbReference type="InterPro" id="IPR006652">
    <property type="entry name" value="Kelch_1"/>
</dbReference>
<dbReference type="InterPro" id="IPR015915">
    <property type="entry name" value="Kelch-typ_b-propeller"/>
</dbReference>
<dbReference type="SMART" id="SM00256">
    <property type="entry name" value="FBOX"/>
    <property type="match status" value="1"/>
</dbReference>
<dbReference type="OMA" id="AKWEVAR"/>
<dbReference type="PROSITE" id="PS50181">
    <property type="entry name" value="FBOX"/>
    <property type="match status" value="1"/>
</dbReference>
<name>V4MG87_EUTSA</name>
<evidence type="ECO:0000259" key="1">
    <source>
        <dbReference type="PROSITE" id="PS50181"/>
    </source>
</evidence>
<dbReference type="eggNOG" id="KOG1072">
    <property type="taxonomic scope" value="Eukaryota"/>
</dbReference>
<dbReference type="InterPro" id="IPR036047">
    <property type="entry name" value="F-box-like_dom_sf"/>
</dbReference>
<sequence length="370" mass="42565">MTVPQPPSSSFSSLPDEITENILARVSRWNYPWLSLVSKRFRSLLSSKELYKTRSQIGANEIYIYVDQFSNDKFDPRWFSLWPNRDQTKRGRKIKFKQNSSGNLVVPIPCSCSSSSSSSFHSPHIQRDSMVAVGSEIYLIGGSYNRQPTSSIRIFDCRSHTWRDAPNMTVPRRDAAAVFLDEKIYVIGGGCDKNSANGFEVFDIKTQSWTALRIPDDEVRNELYVYSRAIVVQGKLYVMAGTRDYTYEPKEAKWEVAREESSIDSVDDSWCVIENVMYCVDNQGYCRWYDSEDRVWKVIKGLEQLREHRTRGLRACSSETEIANYGGKLLISLETRCNGREVWGEVEWVDALLTIPRNNYGFLRCFTVSV</sequence>
<keyword evidence="3" id="KW-1185">Reference proteome</keyword>
<dbReference type="CDD" id="cd22152">
    <property type="entry name" value="F-box_AtAFR-like"/>
    <property type="match status" value="1"/>
</dbReference>